<feature type="transmembrane region" description="Helical" evidence="2">
    <location>
        <begin position="24"/>
        <end position="46"/>
    </location>
</feature>
<organism evidence="3 4">
    <name type="scientific">Tsukamurella soli</name>
    <dbReference type="NCBI Taxonomy" id="644556"/>
    <lineage>
        <taxon>Bacteria</taxon>
        <taxon>Bacillati</taxon>
        <taxon>Actinomycetota</taxon>
        <taxon>Actinomycetes</taxon>
        <taxon>Mycobacteriales</taxon>
        <taxon>Tsukamurellaceae</taxon>
        <taxon>Tsukamurella</taxon>
    </lineage>
</organism>
<evidence type="ECO:0000256" key="1">
    <source>
        <dbReference type="SAM" id="MobiDB-lite"/>
    </source>
</evidence>
<gene>
    <name evidence="3" type="ORF">GCM10023147_34310</name>
</gene>
<name>A0ABP8JYW9_9ACTN</name>
<dbReference type="RefSeq" id="WP_344998210.1">
    <property type="nucleotide sequence ID" value="NZ_BAABFR010000061.1"/>
</dbReference>
<feature type="region of interest" description="Disordered" evidence="1">
    <location>
        <begin position="1"/>
        <end position="20"/>
    </location>
</feature>
<dbReference type="Proteomes" id="UP001500635">
    <property type="component" value="Unassembled WGS sequence"/>
</dbReference>
<protein>
    <recommendedName>
        <fullName evidence="5">DUF5666 domain-containing protein</fullName>
    </recommendedName>
</protein>
<evidence type="ECO:0000313" key="4">
    <source>
        <dbReference type="Proteomes" id="UP001500635"/>
    </source>
</evidence>
<keyword evidence="4" id="KW-1185">Reference proteome</keyword>
<keyword evidence="2" id="KW-0472">Membrane</keyword>
<feature type="region of interest" description="Disordered" evidence="1">
    <location>
        <begin position="100"/>
        <end position="122"/>
    </location>
</feature>
<proteinExistence type="predicted"/>
<reference evidence="4" key="1">
    <citation type="journal article" date="2019" name="Int. J. Syst. Evol. Microbiol.">
        <title>The Global Catalogue of Microorganisms (GCM) 10K type strain sequencing project: providing services to taxonomists for standard genome sequencing and annotation.</title>
        <authorList>
            <consortium name="The Broad Institute Genomics Platform"/>
            <consortium name="The Broad Institute Genome Sequencing Center for Infectious Disease"/>
            <person name="Wu L."/>
            <person name="Ma J."/>
        </authorList>
    </citation>
    <scope>NUCLEOTIDE SEQUENCE [LARGE SCALE GENOMIC DNA]</scope>
    <source>
        <strain evidence="4">JCM 17688</strain>
    </source>
</reference>
<sequence>MSRAIDQPSRRVTPPPSEPRRRPWLATLLCLLGVGVVGAGVAWAIYEIGQPRQSAQQAEMVQNDGTPVSRPMRGVAITPGREVVGSISSISDGGIGVLSRPGGDSTELRTTPDTQVTTTHGSSLKDLSVGDVVIVEVSADGSTALAIFSGQISVASADSAGQ</sequence>
<evidence type="ECO:0000256" key="2">
    <source>
        <dbReference type="SAM" id="Phobius"/>
    </source>
</evidence>
<evidence type="ECO:0000313" key="3">
    <source>
        <dbReference type="EMBL" id="GAA4398248.1"/>
    </source>
</evidence>
<dbReference type="EMBL" id="BAABFR010000061">
    <property type="protein sequence ID" value="GAA4398248.1"/>
    <property type="molecule type" value="Genomic_DNA"/>
</dbReference>
<accession>A0ABP8JYW9</accession>
<keyword evidence="2" id="KW-1133">Transmembrane helix</keyword>
<evidence type="ECO:0008006" key="5">
    <source>
        <dbReference type="Google" id="ProtNLM"/>
    </source>
</evidence>
<keyword evidence="2" id="KW-0812">Transmembrane</keyword>
<comment type="caution">
    <text evidence="3">The sequence shown here is derived from an EMBL/GenBank/DDBJ whole genome shotgun (WGS) entry which is preliminary data.</text>
</comment>
<feature type="compositionally biased region" description="Polar residues" evidence="1">
    <location>
        <begin position="108"/>
        <end position="122"/>
    </location>
</feature>